<feature type="region of interest" description="Disordered" evidence="1">
    <location>
        <begin position="4857"/>
        <end position="4879"/>
    </location>
</feature>
<feature type="region of interest" description="Disordered" evidence="1">
    <location>
        <begin position="3371"/>
        <end position="3393"/>
    </location>
</feature>
<evidence type="ECO:0000313" key="4">
    <source>
        <dbReference type="Proteomes" id="UP000018208"/>
    </source>
</evidence>
<name>V6LPM5_9EUKA</name>
<reference evidence="3" key="2">
    <citation type="submission" date="2020-12" db="EMBL/GenBank/DDBJ databases">
        <title>New Spironucleus salmonicida genome in near-complete chromosomes.</title>
        <authorList>
            <person name="Xu F."/>
            <person name="Kurt Z."/>
            <person name="Jimenez-Gonzalez A."/>
            <person name="Astvaldsson A."/>
            <person name="Andersson J.O."/>
            <person name="Svard S.G."/>
        </authorList>
    </citation>
    <scope>NUCLEOTIDE SEQUENCE</scope>
    <source>
        <strain evidence="3">ATCC 50377</strain>
    </source>
</reference>
<dbReference type="EMBL" id="AUWU02000007">
    <property type="protein sequence ID" value="KAH0571352.1"/>
    <property type="molecule type" value="Genomic_DNA"/>
</dbReference>
<organism evidence="2">
    <name type="scientific">Spironucleus salmonicida</name>
    <dbReference type="NCBI Taxonomy" id="348837"/>
    <lineage>
        <taxon>Eukaryota</taxon>
        <taxon>Metamonada</taxon>
        <taxon>Diplomonadida</taxon>
        <taxon>Hexamitidae</taxon>
        <taxon>Hexamitinae</taxon>
        <taxon>Spironucleus</taxon>
    </lineage>
</organism>
<dbReference type="Proteomes" id="UP000018208">
    <property type="component" value="Unassembled WGS sequence"/>
</dbReference>
<protein>
    <submittedName>
        <fullName evidence="2">Uncharacterized protein</fullName>
    </submittedName>
</protein>
<accession>V6LPM5</accession>
<reference evidence="2 3" key="1">
    <citation type="journal article" date="2014" name="PLoS Genet.">
        <title>The Genome of Spironucleus salmonicida Highlights a Fish Pathogen Adapted to Fluctuating Environments.</title>
        <authorList>
            <person name="Xu F."/>
            <person name="Jerlstrom-Hultqvist J."/>
            <person name="Einarsson E."/>
            <person name="Astvaldsson A."/>
            <person name="Svard S.G."/>
            <person name="Andersson J.O."/>
        </authorList>
    </citation>
    <scope>NUCLEOTIDE SEQUENCE</scope>
    <source>
        <strain evidence="3">ATCC 50377</strain>
    </source>
</reference>
<evidence type="ECO:0000313" key="3">
    <source>
        <dbReference type="EMBL" id="KAH0571352.1"/>
    </source>
</evidence>
<feature type="compositionally biased region" description="Acidic residues" evidence="1">
    <location>
        <begin position="3377"/>
        <end position="3388"/>
    </location>
</feature>
<keyword evidence="4" id="KW-1185">Reference proteome</keyword>
<evidence type="ECO:0000256" key="1">
    <source>
        <dbReference type="SAM" id="MobiDB-lite"/>
    </source>
</evidence>
<dbReference type="VEuPathDB" id="GiardiaDB:SS50377_27653"/>
<proteinExistence type="predicted"/>
<evidence type="ECO:0000313" key="2">
    <source>
        <dbReference type="EMBL" id="EST46570.1"/>
    </source>
</evidence>
<feature type="compositionally biased region" description="Acidic residues" evidence="1">
    <location>
        <begin position="4862"/>
        <end position="4879"/>
    </location>
</feature>
<gene>
    <name evidence="2" type="ORF">SS50377_13374</name>
    <name evidence="3" type="ORF">SS50377_27653</name>
</gene>
<dbReference type="EMBL" id="KI546073">
    <property type="protein sequence ID" value="EST46570.1"/>
    <property type="molecule type" value="Genomic_DNA"/>
</dbReference>
<sequence length="5706" mass="670409">MISRAGKRCSSPVTKLQVPSIFQKQQLQAPKLIKGGYQLSYNTKNLGDQKFAFSSEEGIQLVSITGVSLKFNLVQIIHQNLVKIVSKNLIYQVCEMQYEIPLFQQDNSKLTSVDNYYDITQYTEIQLDTLDAKQYQPINLSEGCTYYENIAFRLSNTYSNVFNSIEIQEIFNGAVNLYLQQSRYDWYVLEGFEELFTVSVKIVQDINQYLYKCKFYYGDFDVKIIRPEQKADISQFIRFRQEYIPCLQLMQILFQYYTFLMNNALNNIYYEDYNDFQFMIMQKVLLLDDQLKIDEYTRLINSCNLLNITASQQFLLFKQVYPGLCKMLYVDLLRQFFDITITKAHRMFTVQFQKFIAEENIFMLQNLEGLLTPPQINYISNELEILIPFNKGISSKEDFNKQISQTSSSVQEDVRKKNLSLLTFLRQLHFMEFQEDHYDKFPIHINIQFIQKVIDNKDYLITEPSLDYAVEQLTIFLNNILYMVQDFSFQDFYSYAQKQDIDYLQRIKEEINILFNNLPSEQQSNFSYITDQIQLITYEIDIPDFKLLTYKIQSILSMSVDIIIDNFSLDDELNQIDLFYKDGFLKQIQELTTNLSANTKSINQLISTGKIQDVNLTDVYFVELYNQVIQNKQFLPDINFTDLLDVLEFKISVKKAFTYLFQDNLFYYCFNIDTGQLDSFFSKFEKQCYSIAQSKMLQIMLDFSQSIIDNMRIFLQLFMYFETKPLHFHKIFDIQNIFTKHQFKVFYHRIFDWFFNFLQKVVSTFGSEIPSLQQIEKTYLFMKELNDIEASYGNKIQDEDYPDNFQYYKLAEVGQILNKKVQQYFSLLNEIEMDEIDKVFLVIVATHKIGCVVLTKLNVIHLRSQAYLHYLQSINLSIISLSSKVTILVQNILFTGELDKVDIYIDLGIEFEQLDYDVENKFEIDFFTEIQKHSKLVLHTDNFNQSQEKNILDDHLMKHLLNDKNKKDEMVFLIYLRKIIFIIKEILQLSFIKDQWYSCFSIIQKNDFSNDQSFLGTIKYYYENLTLVYTTMIFAYLNNALLLKQKDVPIRFMKIDCLRSISMKFLLSIQNLRLNWSQFQNFLFSQSINFTESYIKMIENIAGSQLNNIKYIQMFQSIFDKNIKPTQIKNLTTQFGISAAQSLALSGQDIIGSYIQYQNKLFDYCLHVNKQLVHTKSVFGLLSQIYVGLQQFEVDFKQNGDICIIQFLSYNQISFLQKNKLVVQHVIMQQHLISVNLVQFARDIESIIYIMLDIFYGINILQLLTTDLDLIRTRGNILQFNISHIEDDIHQQAINQLKKRQTPTLKKFTTDINNQDEMTIKQSVQQVKKILHDRKEYKENEKIESINLLGSQEANTILDACKFLNQLAKKIIKQKAQLFSLVIYFKNVKVEQQKVSLKELYKLVVELYHVRDRLLKIPYKHIFEKIQKQMLQNNQTGQVVQQQYEIFDLEDSYISKKQPLEHYYNKIKKFQTHQMYLKQLEFNNFEQNAYIIPHQLGQYFVYALSYSITPFILNQHFEASLIYLLENQAVNLQIFGNLTGFIITDSPIRGRVILSLQSNDEIFRLKNPIVVPQNLYQYEYLLNQQYQLSITQQVQEANAQLENQNFQVFLNQYPYIIQWYSLMQFPSLDQLKSFLLQENQKLPKNIAIACRLNDIINFKINWFVKPVGDDNFLMPYNLKLGSYWGGSVQQIEQFQLTEILISALNTIFQSFYDKVPVFLFSRSEPLPQFVKDYNIITKTLQRVLQRRLQHMYLTDQNFNNQYSAIKRYLVAGDIVIIINFQFLSLEFQNRIHDLFIKFTQLQGYFDEIYKPTINPITIRNAIKSEIKKLLHKQLDIEEQQSITQDDIVLQQLSYLDVKDQLGFLIFSVPLNDYNIQQDISKQSYLFFINKFKSVSQSYTYNVNQNLQVEYEKINDVFANKFLNLQNILKYFNTKIQLITVKDYKMVTSLLAEYKNIGYAVLFLDIVFKSYVCSNTQKSQGKNKAQQILGFDEYSFRSSKVVIQQLRLKGKINDQQGQYQEFTNDLMLIANLLIQIFNLNKQETGIINHMTVLFCNILIKSQNDNKSRRHNYSKYTNDFIKPYLNKQANQFIKYCCQKFQLTMGIGLEVFQLMNLLQFKKPILLLTNNLYNIIYMAQIIQDLSNIKNDVSVITDVSDFSIQQLSIKKIYIINPTSYEQFELFTQYLNRHEVSSIINRVFIICPAVKKDTLWQTYQFRYSCLAEFSQILPINLFIFSNKKKFDIFQLQRFYITNIYEGIDVTPKSFYRLKHLQNLFKGITTNLFNLFLKEFNLGNKQEEFIHLRSIFDFFLLRFNIMVIIEEDVKYTESTNKMENFFTKIQNVKMNSQEYKDSVNSKEKEFISQIETVDIKYQGLDAEYVSSVNKIDIENVQLLQQMQGNFQSYGIGNLSGCQIKFSTNFLEQFIQQETAYDSFKYLQEVVFISLWNTFSLFGQFYIKNIVIDKKWKSIYKTLEEYDLENYRPGIEKYFLQNYIKLIEYENVEKYIIQLEQSKYSTLAQVVKIGYQSLSAVMPKQFYYRQFCYINYFNKDDIGQYKWLSYCLGKGILKNVNLHKFINIQKQTGQSLKKNTNFTILKQQTFVDGMWDINGLVNNSTQIDDNNINTEEQLLEFMKLGNVSFKDKQSTEQILGFTNKQVQNKFKKEFNTNQINLQQDIQPLFETWQFIFLDDERIALSTLIACCFMSPSTFCLKGQKYSGKTTLIKIASVIIKDLIDFSNSMTMNLDDDSQFNSLAQGIIEKFELVSIYKQSIIDISDDTIDDIGLDIARYNSIQFYEIEQYLLKNINELQLSHAAINKIYEIITNFNQLQQVEKVDVIENKLEIIQQLRFLKFTRGIKFPVFAFEFNQQQFSSISHRFMSFIRDHRIILSQVWSLGLESQIVSVMGQVQLSDCSVIIELDENQSIDLDVVEFIMPNLSMQYLRRLFRQYGQTYNINMNDDWIQSFYYGINLIQSSLPNDIFNNFKFIESFMFSQGNLLPSYISLVKDSRRFNKTMDIAIEDLIQEMKPEIWTILISNYEKFNDQIEKSQETDFKKTLMQFVEVISQQQQQNPTYLQKIIALNQDFLFKSINIFTLFHVLSEQNIANSCFSQCLERFTSLNLLGYLNISSNTDLTTKKYKLIHPWQETSSYTYLYQTFQSVITQLCLTSGRSEQTQALTSTAFQNKFARKLFYFMKPLVVDHKIFVQKFPFTKVLQKFIKKLPAQETIVYQIEQFLLQNKMKSLYDAGLISAGIYETNSFFNAHIIQLYSQAATQYEPMLLIVVYQMLMYILKLKQRNASIVQLQIQLTNGEPQDIFDILNRDSIYNFKSYFISIINQFLSQKISKPNGSQHSVHKQHSQDDLISEDIADEEFIEQQVDSSESSENDSNDELEDNNHFNGFQNQAVSSIRFPIIEIKLNTNSGSNQYNMLIQLLSTVSQYKVMQADQFKIAFQQMGKTDEQLQNEDMDDDISAYSKGSKASSAQSGSVAHSNYSNFEQTANYDKLMYTSLSQQQLLFVNNLKHDRKLILDVQNILNMLTTYTHNSNRQHKKAQSQLNSDLVQYIKNFVQELQNLLIIDDDAIEYLVLLQIFRFAILMSLGIKPSLAFNQGTYNKNTMLFNYNIQSFFTGICLQSGLQQFQNTSKLKVGIMSAEFTLNGFPSFLGQRCQQYNQLKEEEDILISDVISGNQFPDNKEQVKNYIQDPQDVILILPKSFLQKKSYSQFSLQSTLLSSLQNSSFVQFLFDQQELQSILKLLSIGLDLYVELDNKSFYALLSLTFSIIIVDDLPSQKTDEIGNFKFNQQGIKSFGQIPNILEQSVKYLNSQNYNKTQNLQNMSHVQFNTINYQAGDLPHLFNVSGCVLPEDSPIFEQFQHGYPFIIQQFCHITINLFNTLINFCKQNTLNFVEFTQLASNIVNFYTKQIFEFFQNANYLFLIYHYYEALSSPLQNKPQLVDSLQSCQDLQKQISEELIKYKSGVQGQYFDFYFLKNVQKVLKYDKIKYMNQKSKQTDFDSQLLISTFESYIIRNLLYTIIEKIKPKYNYYQTIAQSSYIDGIICACYLVFQQSNILNDQMLFNQLRRMKFSHVFGQCQHIIQNINVTDNINEINGKYDYLLVYLISQCQEYGFTIDVQQNLSQQSLFGQITKFEKINYTQNKPLIVNGGFSFSRSIQHQIYQIGMFNYPIITFMQQLHIPIQYNDPVYEQLYNIAFMSQKLFKTTFLVNESLLLITACVLEVIKFSDTAREEYLRLIQMTLDEQDLLGKKSIAQDIAKKLLIVDLSAPSKEFQQALARAISISDSIVSFTNFSDKASNSNLVILRKFLSLRGRKVIQKRQTILIGLQTTITNQALHKYKIVIGCNKETLQQTLQRANMDTQEFLDLFSSLYQDDNVDIQSQQIFITTQNLIKSVFSNQATIRYKVERHYQLNTQIMETIKIFKEKVKKYFSHFVFDAVNLTVQEQVPMSVLMQNQVEPEEEENDANIDDFDFSQRINSLIKDADTILSTSIKSSAYVSANSSQIQDLQDILSYIQDIDTSVHFQDTVQLNQDIDITQKIVLKDFDYPINAKIQAARVIQQIGQPSCQQFALAIQFIISLFENYASQKLQFMSFLGQDFIANICGHITSQCDLLVTNSLAVVAQNPSQIQAQPQLKGMVRATQIYPIVYALTIKKQLLIEFFIFAVLPQVLKITSAMTEQKYQFALFSYINMVFFSFMQQERQITSFDEIREFVQQYLQTTQLNQQTELQFCFAQQIRLMFSNNSKFKLQSQKQLQQFRDILPSVVTLSTRLEQYWIKLASLSYNNIIYNILPWFLKYHSIFVQLSQCQNIFAGIVVYWQKTQCVTISQMLGKIQMQKPKKLIEQQTSQTQLLDGEEQEENSEDIVEEEDQQDEPALIKDRITLILDRQQKSDRQISNLPQKLQIPNPDTIFAAFLIGNQLQPHLLQDNLTLYTHLIYGILDLQKSISLEIVTNHSSASIHNIATGLIKTCQLTTQTERQRVLVKFWYDIQAHFEVIMKILSPNITYNDINHHQVIISDQMFTIAEFFNTISIEYLKYFQKIKLLMVQDEYDSSKHYQQLIKIGSPQNTVFIIYYDNAIDINSLLSFVYDSSDLQVFTSIPLIFTNKLTLQQLRDMISVINIDPTYNLQELQNIISFIKNKQTVYPYHTQLPIIITIPTNTHRYSASKKYIQQFKQLITQLIQLSDPYIAQIRQSDTLDNSFRHILSLFMLELFDMQTKNIKIDTKYQNNQILSYILIISIIKLQFDIPDVEICKVFRDPHQMKHLNQIHSVSVVNQYDRIKQKLGDSNQYQQQILEYFLQPQVSSKSKSVNIYEDDFDIFDDFEQDLEEVIIVEQQEEEIKDEENLSDWGNFSDYEIEEEEDIQEQELIDVGQSKEQNFYLNLITQINMFETQNEVQKIIDINSFEHQVKQILIQGQRVIQINNQNQIQQIILQRQTQSNQKVDNCLNIFKQLDKFLLQKRAKQNIRMFNNIESIRKTSFNEVKSIEKQIPNLLKSFLNYITQPAMESFSLQTPPEIMFQKFISYQLNTPIDAVIGTQTFGIFDGQWIFNINTFKFCFNEILLFIKFRDAYMRQIYLCDIQLIFISNKQHGFPKVEDNELILSDTHDDVRNTVFRDFILINGYIDPILNMITHDSPEAKKGFIDTAELYVYSVVAKEEILRCQGYVQVPLKIIDTIICQVFVKSESALDGILISTME</sequence>